<dbReference type="Proteomes" id="UP000184164">
    <property type="component" value="Unassembled WGS sequence"/>
</dbReference>
<evidence type="ECO:0000313" key="17">
    <source>
        <dbReference type="EMBL" id="SHE32374.1"/>
    </source>
</evidence>
<feature type="transmembrane region" description="Helical" evidence="14">
    <location>
        <begin position="5"/>
        <end position="23"/>
    </location>
</feature>
<evidence type="ECO:0000259" key="15">
    <source>
        <dbReference type="PROSITE" id="PS50109"/>
    </source>
</evidence>
<evidence type="ECO:0000256" key="13">
    <source>
        <dbReference type="SAM" id="Coils"/>
    </source>
</evidence>
<feature type="transmembrane region" description="Helical" evidence="14">
    <location>
        <begin position="70"/>
        <end position="91"/>
    </location>
</feature>
<protein>
    <recommendedName>
        <fullName evidence="3">histidine kinase</fullName>
        <ecNumber evidence="3">2.7.13.3</ecNumber>
    </recommendedName>
</protein>
<evidence type="ECO:0000256" key="1">
    <source>
        <dbReference type="ARBA" id="ARBA00000085"/>
    </source>
</evidence>
<dbReference type="SMART" id="SM00388">
    <property type="entry name" value="HisKA"/>
    <property type="match status" value="1"/>
</dbReference>
<evidence type="ECO:0000256" key="7">
    <source>
        <dbReference type="ARBA" id="ARBA00022692"/>
    </source>
</evidence>
<dbReference type="SMART" id="SM00448">
    <property type="entry name" value="REC"/>
    <property type="match status" value="1"/>
</dbReference>
<evidence type="ECO:0000256" key="9">
    <source>
        <dbReference type="ARBA" id="ARBA00022989"/>
    </source>
</evidence>
<evidence type="ECO:0000256" key="4">
    <source>
        <dbReference type="ARBA" id="ARBA00022475"/>
    </source>
</evidence>
<dbReference type="EMBL" id="FQUM01000001">
    <property type="protein sequence ID" value="SHE32374.1"/>
    <property type="molecule type" value="Genomic_DNA"/>
</dbReference>
<dbReference type="SUPFAM" id="SSF55874">
    <property type="entry name" value="ATPase domain of HSP90 chaperone/DNA topoisomerase II/histidine kinase"/>
    <property type="match status" value="1"/>
</dbReference>
<evidence type="ECO:0000259" key="16">
    <source>
        <dbReference type="PROSITE" id="PS50110"/>
    </source>
</evidence>
<keyword evidence="7 14" id="KW-0812">Transmembrane</keyword>
<dbReference type="RefSeq" id="WP_072997878.1">
    <property type="nucleotide sequence ID" value="NZ_FQUM01000001.1"/>
</dbReference>
<keyword evidence="6" id="KW-0808">Transferase</keyword>
<dbReference type="InterPro" id="IPR003594">
    <property type="entry name" value="HATPase_dom"/>
</dbReference>
<dbReference type="InterPro" id="IPR036097">
    <property type="entry name" value="HisK_dim/P_sf"/>
</dbReference>
<dbReference type="InterPro" id="IPR011620">
    <property type="entry name" value="Sig_transdc_His_kinase_LytS_TM"/>
</dbReference>
<feature type="domain" description="Histidine kinase" evidence="15">
    <location>
        <begin position="261"/>
        <end position="481"/>
    </location>
</feature>
<evidence type="ECO:0000256" key="3">
    <source>
        <dbReference type="ARBA" id="ARBA00012438"/>
    </source>
</evidence>
<name>A0A1M4SJD3_9BACT</name>
<dbReference type="PANTHER" id="PTHR45339:SF1">
    <property type="entry name" value="HYBRID SIGNAL TRANSDUCTION HISTIDINE KINASE J"/>
    <property type="match status" value="1"/>
</dbReference>
<dbReference type="InterPro" id="IPR001789">
    <property type="entry name" value="Sig_transdc_resp-reg_receiver"/>
</dbReference>
<dbReference type="Gene3D" id="1.10.287.130">
    <property type="match status" value="1"/>
</dbReference>
<evidence type="ECO:0000256" key="10">
    <source>
        <dbReference type="ARBA" id="ARBA00023012"/>
    </source>
</evidence>
<dbReference type="Pfam" id="PF07694">
    <property type="entry name" value="5TM-5TMR_LYT"/>
    <property type="match status" value="1"/>
</dbReference>
<keyword evidence="13" id="KW-0175">Coiled coil</keyword>
<dbReference type="Gene3D" id="3.40.50.2300">
    <property type="match status" value="1"/>
</dbReference>
<dbReference type="InterPro" id="IPR004358">
    <property type="entry name" value="Sig_transdc_His_kin-like_C"/>
</dbReference>
<dbReference type="SUPFAM" id="SSF47384">
    <property type="entry name" value="Homodimeric domain of signal transducing histidine kinase"/>
    <property type="match status" value="1"/>
</dbReference>
<dbReference type="SUPFAM" id="SSF52172">
    <property type="entry name" value="CheY-like"/>
    <property type="match status" value="1"/>
</dbReference>
<dbReference type="GO" id="GO:0005886">
    <property type="term" value="C:plasma membrane"/>
    <property type="evidence" value="ECO:0007669"/>
    <property type="project" value="UniProtKB-SubCell"/>
</dbReference>
<evidence type="ECO:0000256" key="6">
    <source>
        <dbReference type="ARBA" id="ARBA00022679"/>
    </source>
</evidence>
<dbReference type="AlphaFoldDB" id="A0A1M4SJD3"/>
<keyword evidence="8 17" id="KW-0418">Kinase</keyword>
<dbReference type="GO" id="GO:0071555">
    <property type="term" value="P:cell wall organization"/>
    <property type="evidence" value="ECO:0007669"/>
    <property type="project" value="InterPro"/>
</dbReference>
<dbReference type="InterPro" id="IPR005467">
    <property type="entry name" value="His_kinase_dom"/>
</dbReference>
<dbReference type="STRING" id="1484053.SAMN05444274_10151"/>
<dbReference type="CDD" id="cd17546">
    <property type="entry name" value="REC_hyHK_CKI1_RcsC-like"/>
    <property type="match status" value="1"/>
</dbReference>
<feature type="coiled-coil region" evidence="13">
    <location>
        <begin position="199"/>
        <end position="251"/>
    </location>
</feature>
<dbReference type="Pfam" id="PF00512">
    <property type="entry name" value="HisKA"/>
    <property type="match status" value="1"/>
</dbReference>
<keyword evidence="9 14" id="KW-1133">Transmembrane helix</keyword>
<proteinExistence type="predicted"/>
<feature type="transmembrane region" description="Helical" evidence="14">
    <location>
        <begin position="97"/>
        <end position="122"/>
    </location>
</feature>
<dbReference type="Gene3D" id="3.30.565.10">
    <property type="entry name" value="Histidine kinase-like ATPase, C-terminal domain"/>
    <property type="match status" value="1"/>
</dbReference>
<reference evidence="17 18" key="1">
    <citation type="submission" date="2016-11" db="EMBL/GenBank/DDBJ databases">
        <authorList>
            <person name="Jaros S."/>
            <person name="Januszkiewicz K."/>
            <person name="Wedrychowicz H."/>
        </authorList>
    </citation>
    <scope>NUCLEOTIDE SEQUENCE [LARGE SCALE GENOMIC DNA]</scope>
    <source>
        <strain evidence="17 18">DSM 26910</strain>
    </source>
</reference>
<evidence type="ECO:0000256" key="11">
    <source>
        <dbReference type="ARBA" id="ARBA00023136"/>
    </source>
</evidence>
<keyword evidence="18" id="KW-1185">Reference proteome</keyword>
<feature type="transmembrane region" description="Helical" evidence="14">
    <location>
        <begin position="35"/>
        <end position="58"/>
    </location>
</feature>
<evidence type="ECO:0000256" key="12">
    <source>
        <dbReference type="PROSITE-ProRule" id="PRU00169"/>
    </source>
</evidence>
<evidence type="ECO:0000313" key="18">
    <source>
        <dbReference type="Proteomes" id="UP000184164"/>
    </source>
</evidence>
<comment type="catalytic activity">
    <reaction evidence="1">
        <text>ATP + protein L-histidine = ADP + protein N-phospho-L-histidine.</text>
        <dbReference type="EC" id="2.7.13.3"/>
    </reaction>
</comment>
<keyword evidence="4" id="KW-1003">Cell membrane</keyword>
<dbReference type="Gene3D" id="1.10.1760.20">
    <property type="match status" value="1"/>
</dbReference>
<feature type="transmembrane region" description="Helical" evidence="14">
    <location>
        <begin position="134"/>
        <end position="155"/>
    </location>
</feature>
<dbReference type="OrthoDB" id="9796457at2"/>
<feature type="transmembrane region" description="Helical" evidence="14">
    <location>
        <begin position="167"/>
        <end position="188"/>
    </location>
</feature>
<dbReference type="GO" id="GO:0000155">
    <property type="term" value="F:phosphorelay sensor kinase activity"/>
    <property type="evidence" value="ECO:0007669"/>
    <property type="project" value="InterPro"/>
</dbReference>
<feature type="modified residue" description="4-aspartylphosphate" evidence="12">
    <location>
        <position position="557"/>
    </location>
</feature>
<dbReference type="InterPro" id="IPR003661">
    <property type="entry name" value="HisK_dim/P_dom"/>
</dbReference>
<feature type="domain" description="Response regulatory" evidence="16">
    <location>
        <begin position="507"/>
        <end position="621"/>
    </location>
</feature>
<keyword evidence="5 12" id="KW-0597">Phosphoprotein</keyword>
<accession>A0A1M4SJD3</accession>
<dbReference type="Pfam" id="PF02518">
    <property type="entry name" value="HATPase_c"/>
    <property type="match status" value="1"/>
</dbReference>
<keyword evidence="11 14" id="KW-0472">Membrane</keyword>
<dbReference type="PROSITE" id="PS50110">
    <property type="entry name" value="RESPONSE_REGULATORY"/>
    <property type="match status" value="1"/>
</dbReference>
<comment type="subcellular location">
    <subcellularLocation>
        <location evidence="2">Cell membrane</location>
        <topology evidence="2">Multi-pass membrane protein</topology>
    </subcellularLocation>
</comment>
<sequence>MDESIIVGLVQNIAILLTFALLYKNFWLKNDKPGGVVSQIVSGIVLSVIATILMFTPWEMAVGLVFDTRSVMLAVAGVFLGPVPTLIAIVLSSVIRYLIGGTGMAMGIAVIVSSGLIGIAWGELRKNWKRINRPVEFLLLGLVVHIVMLGTIVFLPYEREEQALRAIILPVFLIYAPGTMLLGMLLAAQKRNYNIRVEKEELFKKEHRLSNELMEKQRQLNFQLDKYAQLNKEYKAQNIELTKAKEKAEESDLLKSAFLANLSHEIRTPMNAIMGFADLLKIEETDSKTRKKYIRIIHDSGDYLLSIINDIVEFSHIEAGQVDIKKTEIDVARLLEDIYHSFVITADARENLSFKLKKPKTPLKGNILLDEVKIRQVIVNLINNALKYTEQGEISFGYEISSPSQISFFVKDTGIGIAPENHQVIFERFRQLDMGHLRAQSGSGLGLPITKAYTEMMGGTISVESEKGKGAEFRVAFPLDPAKKSNESSAEKTATAKAGLASKGKKLVLVAEDEDINWYYIEQVLSKYNYSLIRANNGTEAVEICKNNSLIDIVLMDIKMPEMDGFEALERIRKINPKLPVIAQTAYALSDEVERIKFLFDDYITKPINRQLLIEKIVVAKTSSL</sequence>
<dbReference type="PANTHER" id="PTHR45339">
    <property type="entry name" value="HYBRID SIGNAL TRANSDUCTION HISTIDINE KINASE J"/>
    <property type="match status" value="1"/>
</dbReference>
<keyword evidence="10" id="KW-0902">Two-component regulatory system</keyword>
<dbReference type="PRINTS" id="PR00344">
    <property type="entry name" value="BCTRLSENSOR"/>
</dbReference>
<evidence type="ECO:0000256" key="5">
    <source>
        <dbReference type="ARBA" id="ARBA00022553"/>
    </source>
</evidence>
<dbReference type="CDD" id="cd00082">
    <property type="entry name" value="HisKA"/>
    <property type="match status" value="1"/>
</dbReference>
<dbReference type="EC" id="2.7.13.3" evidence="3"/>
<gene>
    <name evidence="17" type="ORF">SAMN05444274_10151</name>
</gene>
<dbReference type="SMART" id="SM00387">
    <property type="entry name" value="HATPase_c"/>
    <property type="match status" value="1"/>
</dbReference>
<evidence type="ECO:0000256" key="14">
    <source>
        <dbReference type="SAM" id="Phobius"/>
    </source>
</evidence>
<dbReference type="FunFam" id="3.30.565.10:FF:000006">
    <property type="entry name" value="Sensor histidine kinase WalK"/>
    <property type="match status" value="1"/>
</dbReference>
<organism evidence="17 18">
    <name type="scientific">Mariniphaga anaerophila</name>
    <dbReference type="NCBI Taxonomy" id="1484053"/>
    <lineage>
        <taxon>Bacteria</taxon>
        <taxon>Pseudomonadati</taxon>
        <taxon>Bacteroidota</taxon>
        <taxon>Bacteroidia</taxon>
        <taxon>Marinilabiliales</taxon>
        <taxon>Prolixibacteraceae</taxon>
        <taxon>Mariniphaga</taxon>
    </lineage>
</organism>
<dbReference type="Pfam" id="PF00072">
    <property type="entry name" value="Response_reg"/>
    <property type="match status" value="1"/>
</dbReference>
<dbReference type="InterPro" id="IPR011006">
    <property type="entry name" value="CheY-like_superfamily"/>
</dbReference>
<dbReference type="PROSITE" id="PS50109">
    <property type="entry name" value="HIS_KIN"/>
    <property type="match status" value="1"/>
</dbReference>
<dbReference type="InterPro" id="IPR036890">
    <property type="entry name" value="HATPase_C_sf"/>
</dbReference>
<dbReference type="CDD" id="cd16922">
    <property type="entry name" value="HATPase_EvgS-ArcB-TorS-like"/>
    <property type="match status" value="1"/>
</dbReference>
<evidence type="ECO:0000256" key="8">
    <source>
        <dbReference type="ARBA" id="ARBA00022777"/>
    </source>
</evidence>
<evidence type="ECO:0000256" key="2">
    <source>
        <dbReference type="ARBA" id="ARBA00004651"/>
    </source>
</evidence>